<keyword evidence="5" id="KW-1185">Reference proteome</keyword>
<evidence type="ECO:0000313" key="4">
    <source>
        <dbReference type="EMBL" id="MBS4215018.1"/>
    </source>
</evidence>
<accession>A0A942U9F4</accession>
<protein>
    <submittedName>
        <fullName evidence="4">YrrS family protein</fullName>
    </submittedName>
</protein>
<feature type="compositionally biased region" description="Low complexity" evidence="1">
    <location>
        <begin position="110"/>
        <end position="132"/>
    </location>
</feature>
<sequence length="223" mass="23984">MNKFLDNSRATHRAKRKKINIILNGAIVIVLILIAFVSYSVFSSGDNKSASQKSVQASDEKQSVKNIKKDKPAEKESSTSNQKNDDLSSEDQTQSDQTNSGQTQKDQTKSDATAGNASSASSDSSQVNSTTSPAPETPAQTDQQHVTNYDSSSQDWQQMLQTISSATGLDQSNMTVWFLGSDKSNPGGSVGTISAKQQGSPKYRVYLQWNGSGYTATKVEPAS</sequence>
<dbReference type="RefSeq" id="WP_213119513.1">
    <property type="nucleotide sequence ID" value="NZ_JAGYPF010000004.1"/>
</dbReference>
<keyword evidence="2" id="KW-1133">Transmembrane helix</keyword>
<dbReference type="AlphaFoldDB" id="A0A942U9F4"/>
<dbReference type="Pfam" id="PF07423">
    <property type="entry name" value="DUF1510"/>
    <property type="match status" value="1"/>
</dbReference>
<feature type="region of interest" description="Disordered" evidence="1">
    <location>
        <begin position="47"/>
        <end position="154"/>
    </location>
</feature>
<evidence type="ECO:0000259" key="3">
    <source>
        <dbReference type="Pfam" id="PF07423"/>
    </source>
</evidence>
<reference evidence="4" key="1">
    <citation type="submission" date="2021-05" db="EMBL/GenBank/DDBJ databases">
        <title>Novel Bacillus species.</title>
        <authorList>
            <person name="Liu G."/>
        </authorList>
    </citation>
    <scope>NUCLEOTIDE SEQUENCE</scope>
    <source>
        <strain evidence="4">FJAT-49825</strain>
    </source>
</reference>
<gene>
    <name evidence="4" type="ORF">KHA99_21460</name>
</gene>
<name>A0A942U9F4_9BACI</name>
<evidence type="ECO:0000256" key="2">
    <source>
        <dbReference type="SAM" id="Phobius"/>
    </source>
</evidence>
<keyword evidence="2" id="KW-0812">Transmembrane</keyword>
<dbReference type="EMBL" id="JAGYPF010000004">
    <property type="protein sequence ID" value="MBS4215018.1"/>
    <property type="molecule type" value="Genomic_DNA"/>
</dbReference>
<evidence type="ECO:0000313" key="5">
    <source>
        <dbReference type="Proteomes" id="UP000679749"/>
    </source>
</evidence>
<proteinExistence type="predicted"/>
<keyword evidence="2" id="KW-0472">Membrane</keyword>
<dbReference type="Proteomes" id="UP000679749">
    <property type="component" value="Unassembled WGS sequence"/>
</dbReference>
<feature type="compositionally biased region" description="Basic and acidic residues" evidence="1">
    <location>
        <begin position="58"/>
        <end position="77"/>
    </location>
</feature>
<evidence type="ECO:0000256" key="1">
    <source>
        <dbReference type="SAM" id="MobiDB-lite"/>
    </source>
</evidence>
<feature type="transmembrane region" description="Helical" evidence="2">
    <location>
        <begin position="21"/>
        <end position="42"/>
    </location>
</feature>
<feature type="compositionally biased region" description="Polar residues" evidence="1">
    <location>
        <begin position="90"/>
        <end position="105"/>
    </location>
</feature>
<feature type="compositionally biased region" description="Polar residues" evidence="1">
    <location>
        <begin position="47"/>
        <end position="57"/>
    </location>
</feature>
<feature type="compositionally biased region" description="Polar residues" evidence="1">
    <location>
        <begin position="138"/>
        <end position="154"/>
    </location>
</feature>
<comment type="caution">
    <text evidence="4">The sequence shown here is derived from an EMBL/GenBank/DDBJ whole genome shotgun (WGS) entry which is preliminary data.</text>
</comment>
<dbReference type="InterPro" id="IPR009988">
    <property type="entry name" value="DUF1510"/>
</dbReference>
<feature type="domain" description="DUF1510" evidence="3">
    <location>
        <begin position="137"/>
        <end position="220"/>
    </location>
</feature>
<organism evidence="4 5">
    <name type="scientific">Neobacillus rhizophilus</name>
    <dbReference type="NCBI Taxonomy" id="2833579"/>
    <lineage>
        <taxon>Bacteria</taxon>
        <taxon>Bacillati</taxon>
        <taxon>Bacillota</taxon>
        <taxon>Bacilli</taxon>
        <taxon>Bacillales</taxon>
        <taxon>Bacillaceae</taxon>
        <taxon>Neobacillus</taxon>
    </lineage>
</organism>